<keyword evidence="2" id="KW-1185">Reference proteome</keyword>
<name>A0A1J1LSF2_9CYAN</name>
<reference evidence="2" key="1">
    <citation type="submission" date="2015-10" db="EMBL/GenBank/DDBJ databases">
        <authorList>
            <person name="Regsiter A."/>
            <person name="william w."/>
        </authorList>
    </citation>
    <scope>NUCLEOTIDE SEQUENCE [LARGE SCALE GENOMIC DNA]</scope>
</reference>
<dbReference type="EMBL" id="CZDF01000172">
    <property type="protein sequence ID" value="CUR35327.1"/>
    <property type="molecule type" value="Genomic_DNA"/>
</dbReference>
<protein>
    <submittedName>
        <fullName evidence="1">Uncharacterized protein</fullName>
    </submittedName>
</protein>
<proteinExistence type="predicted"/>
<organism evidence="1 2">
    <name type="scientific">Planktothrix tepida PCC 9214</name>
    <dbReference type="NCBI Taxonomy" id="671072"/>
    <lineage>
        <taxon>Bacteria</taxon>
        <taxon>Bacillati</taxon>
        <taxon>Cyanobacteriota</taxon>
        <taxon>Cyanophyceae</taxon>
        <taxon>Oscillatoriophycideae</taxon>
        <taxon>Oscillatoriales</taxon>
        <taxon>Microcoleaceae</taxon>
        <taxon>Planktothrix</taxon>
    </lineage>
</organism>
<dbReference type="AlphaFoldDB" id="A0A1J1LSF2"/>
<accession>A0A1J1LSF2</accession>
<dbReference type="Proteomes" id="UP000184315">
    <property type="component" value="Unassembled WGS sequence"/>
</dbReference>
<sequence length="32" mass="3888">MKFQRVKVLWDHDNDLITNRVSLYKDPNLIKS</sequence>
<evidence type="ECO:0000313" key="1">
    <source>
        <dbReference type="EMBL" id="CUR35327.1"/>
    </source>
</evidence>
<evidence type="ECO:0000313" key="2">
    <source>
        <dbReference type="Proteomes" id="UP000184315"/>
    </source>
</evidence>
<dbReference type="STRING" id="671072.PL9214650766"/>
<gene>
    <name evidence="1" type="ORF">PL9214650766</name>
</gene>